<dbReference type="InterPro" id="IPR032421">
    <property type="entry name" value="PMT_4TMC"/>
</dbReference>
<comment type="function">
    <text evidence="14">Rt/POMT1 and tw/POMT2 function as a protein O-mannosyltransferase in association with each other to generate and maintain normal muscle development.</text>
</comment>
<name>A0A0N0U468_9HYME</name>
<evidence type="ECO:0000259" key="19">
    <source>
        <dbReference type="PROSITE" id="PS50919"/>
    </source>
</evidence>
<organism evidence="20 21">
    <name type="scientific">Melipona quadrifasciata</name>
    <dbReference type="NCBI Taxonomy" id="166423"/>
    <lineage>
        <taxon>Eukaryota</taxon>
        <taxon>Metazoa</taxon>
        <taxon>Ecdysozoa</taxon>
        <taxon>Arthropoda</taxon>
        <taxon>Hexapoda</taxon>
        <taxon>Insecta</taxon>
        <taxon>Pterygota</taxon>
        <taxon>Neoptera</taxon>
        <taxon>Endopterygota</taxon>
        <taxon>Hymenoptera</taxon>
        <taxon>Apocrita</taxon>
        <taxon>Aculeata</taxon>
        <taxon>Apoidea</taxon>
        <taxon>Anthophila</taxon>
        <taxon>Apidae</taxon>
        <taxon>Melipona</taxon>
    </lineage>
</organism>
<keyword evidence="11 18" id="KW-0472">Membrane</keyword>
<feature type="transmembrane region" description="Helical" evidence="18">
    <location>
        <begin position="569"/>
        <end position="589"/>
    </location>
</feature>
<keyword evidence="6 20" id="KW-0808">Transferase</keyword>
<evidence type="ECO:0000256" key="11">
    <source>
        <dbReference type="ARBA" id="ARBA00023136"/>
    </source>
</evidence>
<dbReference type="Pfam" id="PF16192">
    <property type="entry name" value="PMT_4TMC"/>
    <property type="match status" value="1"/>
</dbReference>
<feature type="non-terminal residue" evidence="20">
    <location>
        <position position="1"/>
    </location>
</feature>
<proteinExistence type="inferred from homology"/>
<evidence type="ECO:0000256" key="7">
    <source>
        <dbReference type="ARBA" id="ARBA00022692"/>
    </source>
</evidence>
<evidence type="ECO:0000256" key="13">
    <source>
        <dbReference type="ARBA" id="ARBA00045102"/>
    </source>
</evidence>
<keyword evidence="21" id="KW-1185">Reference proteome</keyword>
<feature type="transmembrane region" description="Helical" evidence="18">
    <location>
        <begin position="147"/>
        <end position="167"/>
    </location>
</feature>
<evidence type="ECO:0000256" key="15">
    <source>
        <dbReference type="ARBA" id="ARBA00061810"/>
    </source>
</evidence>
<dbReference type="EMBL" id="KQ435853">
    <property type="protein sequence ID" value="KOX70674.1"/>
    <property type="molecule type" value="Genomic_DNA"/>
</dbReference>
<evidence type="ECO:0000256" key="8">
    <source>
        <dbReference type="ARBA" id="ARBA00022737"/>
    </source>
</evidence>
<dbReference type="OrthoDB" id="292747at2759"/>
<evidence type="ECO:0000256" key="9">
    <source>
        <dbReference type="ARBA" id="ARBA00022824"/>
    </source>
</evidence>
<evidence type="ECO:0000256" key="18">
    <source>
        <dbReference type="SAM" id="Phobius"/>
    </source>
</evidence>
<evidence type="ECO:0000256" key="17">
    <source>
        <dbReference type="ARBA" id="ARBA00079036"/>
    </source>
</evidence>
<comment type="catalytic activity">
    <reaction evidence="13">
        <text>a di-trans,poly-cis-dolichyl beta-D-mannosyl phosphate + L-seryl-[protein] = 3-O-(alpha-D-mannosyl)-L-seryl-[protein] + a di-trans,poly-cis-dolichyl phosphate + H(+)</text>
        <dbReference type="Rhea" id="RHEA:17377"/>
        <dbReference type="Rhea" id="RHEA-COMP:9863"/>
        <dbReference type="Rhea" id="RHEA-COMP:13546"/>
        <dbReference type="Rhea" id="RHEA-COMP:19498"/>
        <dbReference type="Rhea" id="RHEA-COMP:19501"/>
        <dbReference type="ChEBI" id="CHEBI:15378"/>
        <dbReference type="ChEBI" id="CHEBI:29999"/>
        <dbReference type="ChEBI" id="CHEBI:57683"/>
        <dbReference type="ChEBI" id="CHEBI:58211"/>
        <dbReference type="ChEBI" id="CHEBI:137321"/>
        <dbReference type="EC" id="2.4.1.109"/>
    </reaction>
</comment>
<dbReference type="GO" id="GO:0004169">
    <property type="term" value="F:dolichyl-phosphate-mannose-protein mannosyltransferase activity"/>
    <property type="evidence" value="ECO:0007669"/>
    <property type="project" value="UniProtKB-EC"/>
</dbReference>
<keyword evidence="9" id="KW-0256">Endoplasmic reticulum</keyword>
<sequence>KTRIKISLEFDLISVVLLATGIITRFYRLEEPRSIVFDELHYGKYIGLYMKRTFFFDSHPPLGKQLISAVAYLAGFDGQFKFDRIGSPYADVVPLFALRLVPALCGSLLIPTAYHLILELGLKQWTAALAGTLLLFDNALLTQSRFILMESILMQFSLFGLICIMKFRKVMDQPTCLSWWIWLTLGVTSLTCALCIKYVGLYSLILALFLIAYDYWNLIPRKNLSNTMLYIHLLIRVCVILSVICAVYLTVFYMHLTILSKAGPHDSVMTSAFQASLDGGLASITKGQPLEVTHGSQITLRHTYGRACWLHSHNHMYPLRYPDGRGSSHQQQVTCYSFKDVNNWWIVKIPERNDLVVTKPSEPIKHGDIIQLVHGITSRALNSHDVAAPMTPQSQEVSCYIDYNVSMVAQNFWKVEIANKESTGNVWHAIQSQIRLIHVNTDYALKFSGRQLPDWGFNQHEAQVHLLGNIAIWYSGTACVVIYSSLLIFYILRRRRMCFDITHEEWDKFFNIGSTLLAGYFLHFLPFIFVERTLFLHHYLSAFVFKLLLTAATIEHLYYIIRIRCRHNFLIYTFKFCIVIWVIVIVYIFKKFIVLSYGTTHLSAKEVLKLRWKDTWDFIIHKT</sequence>
<keyword evidence="8" id="KW-0677">Repeat</keyword>
<feature type="domain" description="MIR" evidence="19">
    <location>
        <begin position="289"/>
        <end position="350"/>
    </location>
</feature>
<feature type="transmembrane region" description="Helical" evidence="18">
    <location>
        <begin position="89"/>
        <end position="110"/>
    </location>
</feature>
<evidence type="ECO:0000256" key="14">
    <source>
        <dbReference type="ARBA" id="ARBA00059310"/>
    </source>
</evidence>
<dbReference type="InterPro" id="IPR036300">
    <property type="entry name" value="MIR_dom_sf"/>
</dbReference>
<accession>A0A0N0U468</accession>
<feature type="transmembrane region" description="Helical" evidence="18">
    <location>
        <begin position="471"/>
        <end position="492"/>
    </location>
</feature>
<dbReference type="PANTHER" id="PTHR10050">
    <property type="entry name" value="DOLICHYL-PHOSPHATE-MANNOSE--PROTEIN MANNOSYLTRANSFERASE"/>
    <property type="match status" value="1"/>
</dbReference>
<comment type="subunit">
    <text evidence="15">Interacts with tw/POMT2.</text>
</comment>
<evidence type="ECO:0000256" key="3">
    <source>
        <dbReference type="ARBA" id="ARBA00007222"/>
    </source>
</evidence>
<evidence type="ECO:0000256" key="10">
    <source>
        <dbReference type="ARBA" id="ARBA00022989"/>
    </source>
</evidence>
<comment type="subcellular location">
    <subcellularLocation>
        <location evidence="1">Endoplasmic reticulum membrane</location>
        <topology evidence="1">Multi-pass membrane protein</topology>
    </subcellularLocation>
</comment>
<feature type="transmembrane region" description="Helical" evidence="18">
    <location>
        <begin position="536"/>
        <end position="557"/>
    </location>
</feature>
<evidence type="ECO:0000256" key="1">
    <source>
        <dbReference type="ARBA" id="ARBA00004477"/>
    </source>
</evidence>
<feature type="transmembrane region" description="Helical" evidence="18">
    <location>
        <begin position="179"/>
        <end position="212"/>
    </location>
</feature>
<dbReference type="SMART" id="SM00472">
    <property type="entry name" value="MIR"/>
    <property type="match status" value="3"/>
</dbReference>
<dbReference type="Pfam" id="PF02366">
    <property type="entry name" value="PMT"/>
    <property type="match status" value="1"/>
</dbReference>
<dbReference type="InterPro" id="IPR003342">
    <property type="entry name" value="ArnT-like_N"/>
</dbReference>
<dbReference type="SUPFAM" id="SSF82109">
    <property type="entry name" value="MIR domain"/>
    <property type="match status" value="1"/>
</dbReference>
<evidence type="ECO:0000313" key="21">
    <source>
        <dbReference type="Proteomes" id="UP000053105"/>
    </source>
</evidence>
<keyword evidence="5 20" id="KW-0328">Glycosyltransferase</keyword>
<dbReference type="FunFam" id="2.80.10.50:FF:000012">
    <property type="entry name" value="Protein O-mannosyl-transferase 1"/>
    <property type="match status" value="1"/>
</dbReference>
<dbReference type="CDD" id="cd23281">
    <property type="entry name" value="beta-trefoil_MIR_POMT1"/>
    <property type="match status" value="1"/>
</dbReference>
<gene>
    <name evidence="20" type="ORF">WN51_05251</name>
</gene>
<dbReference type="STRING" id="166423.A0A0N0U468"/>
<keyword evidence="10 18" id="KW-1133">Transmembrane helix</keyword>
<evidence type="ECO:0000313" key="20">
    <source>
        <dbReference type="EMBL" id="KOX70674.1"/>
    </source>
</evidence>
<evidence type="ECO:0000256" key="2">
    <source>
        <dbReference type="ARBA" id="ARBA00004922"/>
    </source>
</evidence>
<dbReference type="InterPro" id="IPR027005">
    <property type="entry name" value="PMT-like"/>
</dbReference>
<comment type="similarity">
    <text evidence="3">Belongs to the glycosyltransferase 39 family.</text>
</comment>
<dbReference type="AlphaFoldDB" id="A0A0N0U468"/>
<reference evidence="20 21" key="1">
    <citation type="submission" date="2015-07" db="EMBL/GenBank/DDBJ databases">
        <title>The genome of Melipona quadrifasciata.</title>
        <authorList>
            <person name="Pan H."/>
            <person name="Kapheim K."/>
        </authorList>
    </citation>
    <scope>NUCLEOTIDE SEQUENCE [LARGE SCALE GENOMIC DNA]</scope>
    <source>
        <strain evidence="20">0111107301</strain>
        <tissue evidence="20">Whole body</tissue>
    </source>
</reference>
<dbReference type="InterPro" id="IPR016093">
    <property type="entry name" value="MIR_motif"/>
</dbReference>
<dbReference type="PANTHER" id="PTHR10050:SF51">
    <property type="entry name" value="PROTEIN O-MANNOSYL-TRANSFERASE 1"/>
    <property type="match status" value="1"/>
</dbReference>
<evidence type="ECO:0000256" key="16">
    <source>
        <dbReference type="ARBA" id="ARBA00073145"/>
    </source>
</evidence>
<comment type="pathway">
    <text evidence="2">Protein modification; protein glycosylation.</text>
</comment>
<dbReference type="PROSITE" id="PS50919">
    <property type="entry name" value="MIR"/>
    <property type="match status" value="2"/>
</dbReference>
<dbReference type="GO" id="GO:0005789">
    <property type="term" value="C:endoplasmic reticulum membrane"/>
    <property type="evidence" value="ECO:0007669"/>
    <property type="project" value="UniProtKB-SubCell"/>
</dbReference>
<dbReference type="Proteomes" id="UP000053105">
    <property type="component" value="Unassembled WGS sequence"/>
</dbReference>
<feature type="transmembrane region" description="Helical" evidence="18">
    <location>
        <begin position="512"/>
        <end position="530"/>
    </location>
</feature>
<dbReference type="Gene3D" id="2.80.10.50">
    <property type="match status" value="1"/>
</dbReference>
<feature type="transmembrane region" description="Helical" evidence="18">
    <location>
        <begin position="233"/>
        <end position="256"/>
    </location>
</feature>
<dbReference type="UniPathway" id="UPA00378"/>
<dbReference type="EC" id="2.4.1.109" evidence="4"/>
<comment type="catalytic activity">
    <reaction evidence="12">
        <text>a di-trans,poly-cis-dolichyl beta-D-mannosyl phosphate + L-threonyl-[protein] = 3-O-(alpha-D-mannosyl)-L-threonyl-[protein] + a di-trans,poly-cis-dolichyl phosphate + H(+)</text>
        <dbReference type="Rhea" id="RHEA:53396"/>
        <dbReference type="Rhea" id="RHEA-COMP:11060"/>
        <dbReference type="Rhea" id="RHEA-COMP:13547"/>
        <dbReference type="Rhea" id="RHEA-COMP:19498"/>
        <dbReference type="Rhea" id="RHEA-COMP:19501"/>
        <dbReference type="ChEBI" id="CHEBI:15378"/>
        <dbReference type="ChEBI" id="CHEBI:30013"/>
        <dbReference type="ChEBI" id="CHEBI:57683"/>
        <dbReference type="ChEBI" id="CHEBI:58211"/>
        <dbReference type="ChEBI" id="CHEBI:137323"/>
        <dbReference type="EC" id="2.4.1.109"/>
    </reaction>
</comment>
<feature type="domain" description="MIR" evidence="19">
    <location>
        <begin position="361"/>
        <end position="418"/>
    </location>
</feature>
<evidence type="ECO:0000256" key="6">
    <source>
        <dbReference type="ARBA" id="ARBA00022679"/>
    </source>
</evidence>
<evidence type="ECO:0000256" key="5">
    <source>
        <dbReference type="ARBA" id="ARBA00022676"/>
    </source>
</evidence>
<evidence type="ECO:0000256" key="12">
    <source>
        <dbReference type="ARBA" id="ARBA00045085"/>
    </source>
</evidence>
<protein>
    <recommendedName>
        <fullName evidence="16">Protein O-mannosyltransferase 1</fullName>
        <ecNumber evidence="4">2.4.1.109</ecNumber>
    </recommendedName>
    <alternativeName>
        <fullName evidence="17">Protein rotated abdomen</fullName>
    </alternativeName>
</protein>
<keyword evidence="7 18" id="KW-0812">Transmembrane</keyword>
<evidence type="ECO:0000256" key="4">
    <source>
        <dbReference type="ARBA" id="ARBA00012839"/>
    </source>
</evidence>